<name>M5C7N8_THACB</name>
<organism evidence="1 2">
    <name type="scientific">Thanatephorus cucumeris (strain AG1-IB / isolate 7/3/14)</name>
    <name type="common">Lettuce bottom rot fungus</name>
    <name type="synonym">Rhizoctonia solani</name>
    <dbReference type="NCBI Taxonomy" id="1108050"/>
    <lineage>
        <taxon>Eukaryota</taxon>
        <taxon>Fungi</taxon>
        <taxon>Dikarya</taxon>
        <taxon>Basidiomycota</taxon>
        <taxon>Agaricomycotina</taxon>
        <taxon>Agaricomycetes</taxon>
        <taxon>Cantharellales</taxon>
        <taxon>Ceratobasidiaceae</taxon>
        <taxon>Rhizoctonia</taxon>
        <taxon>Rhizoctonia solani AG-1</taxon>
    </lineage>
</organism>
<dbReference type="Proteomes" id="UP000012065">
    <property type="component" value="Unassembled WGS sequence"/>
</dbReference>
<protein>
    <recommendedName>
        <fullName evidence="3">Galectin</fullName>
    </recommendedName>
</protein>
<evidence type="ECO:0008006" key="3">
    <source>
        <dbReference type="Google" id="ProtNLM"/>
    </source>
</evidence>
<dbReference type="Gene3D" id="2.60.120.200">
    <property type="match status" value="1"/>
</dbReference>
<dbReference type="SUPFAM" id="SSF49899">
    <property type="entry name" value="Concanavalin A-like lectins/glucanases"/>
    <property type="match status" value="1"/>
</dbReference>
<evidence type="ECO:0000313" key="2">
    <source>
        <dbReference type="Proteomes" id="UP000012065"/>
    </source>
</evidence>
<accession>M5C7N8</accession>
<dbReference type="HOGENOM" id="CLU_1385024_0_0_1"/>
<dbReference type="AlphaFoldDB" id="M5C7N8"/>
<comment type="caution">
    <text evidence="1">The sequence shown here is derived from an EMBL/GenBank/DDBJ whole genome shotgun (WGS) entry which is preliminary data.</text>
</comment>
<dbReference type="InterPro" id="IPR013320">
    <property type="entry name" value="ConA-like_dom_sf"/>
</dbReference>
<proteinExistence type="predicted"/>
<gene>
    <name evidence="1" type="ORF">BN14_05918</name>
</gene>
<evidence type="ECO:0000313" key="1">
    <source>
        <dbReference type="EMBL" id="CCO31867.1"/>
    </source>
</evidence>
<reference evidence="1 2" key="1">
    <citation type="journal article" date="2013" name="J. Biotechnol.">
        <title>Establishment and interpretation of the genome sequence of the phytopathogenic fungus Rhizoctonia solani AG1-IB isolate 7/3/14.</title>
        <authorList>
            <person name="Wibberg D.W."/>
            <person name="Jelonek L.J."/>
            <person name="Rupp O.R."/>
            <person name="Hennig M.H."/>
            <person name="Eikmeyer F.E."/>
            <person name="Goesmann A.G."/>
            <person name="Hartmann A.H."/>
            <person name="Borriss R.B."/>
            <person name="Grosch R.G."/>
            <person name="Puehler A.P."/>
            <person name="Schlueter A.S."/>
        </authorList>
    </citation>
    <scope>NUCLEOTIDE SEQUENCE [LARGE SCALE GENOMIC DNA]</scope>
    <source>
        <strain evidence="2">AG1-IB / isolate 7/3/14</strain>
    </source>
</reference>
<dbReference type="EMBL" id="CAOJ01008911">
    <property type="protein sequence ID" value="CCO31867.1"/>
    <property type="molecule type" value="Genomic_DNA"/>
</dbReference>
<sequence length="197" mass="21956">MLIIAPTQRLRRAPGWSAADELGYINSSVDELAGLHLQLTVILFRYRYFSHVSRFAHQVPGKDATFVVESEKSPTAGAADATVIEFHDETGNVPLHVSLRPRANHIAINSKKHDKQWNWNKQRLISFNDNFPSSKPLQLKVTDNGLSFRLDFSEGNGVKYDKNPDLGDSKVSKVAYYVPDKGHSVLSEGAKLTVTLP</sequence>